<keyword evidence="7" id="KW-0645">Protease</keyword>
<reference evidence="7" key="1">
    <citation type="submission" date="2020-01" db="EMBL/GenBank/DDBJ databases">
        <authorList>
            <person name="Meier V. D."/>
            <person name="Meier V D."/>
        </authorList>
    </citation>
    <scope>NUCLEOTIDE SEQUENCE</scope>
    <source>
        <strain evidence="7">HLG_WM_MAG_06</strain>
    </source>
</reference>
<dbReference type="AlphaFoldDB" id="A0A6S6U0M4"/>
<name>A0A6S6U0M4_9BACT</name>
<dbReference type="EC" id="3.4.11.9" evidence="3"/>
<evidence type="ECO:0000256" key="2">
    <source>
        <dbReference type="ARBA" id="ARBA00008766"/>
    </source>
</evidence>
<sequence>MFKKEIYQKRREELKKLVGHGVILILGNSNVGMNYPDNPYRFRQDSSFLYFFGLDYPNYVGLIDVDNSKEYIFANDYSDEDALWMGRQPLVKDLAFAVGVEKSVALNDLNTFVKTFNKEEIHFFPPYRDSNKILLSKLLNLSIDEVQNVVSSRLIEASVRLRSIKSEEEIVELEKASAIGYMMHT</sequence>
<dbReference type="GO" id="GO:0005829">
    <property type="term" value="C:cytosol"/>
    <property type="evidence" value="ECO:0007669"/>
    <property type="project" value="TreeGrafter"/>
</dbReference>
<keyword evidence="5 7" id="KW-0378">Hydrolase</keyword>
<proteinExistence type="inferred from homology"/>
<comment type="similarity">
    <text evidence="2">Belongs to the peptidase M24B family.</text>
</comment>
<dbReference type="PANTHER" id="PTHR43226:SF4">
    <property type="entry name" value="XAA-PRO AMINOPEPTIDASE 3"/>
    <property type="match status" value="1"/>
</dbReference>
<dbReference type="GO" id="GO:0006508">
    <property type="term" value="P:proteolysis"/>
    <property type="evidence" value="ECO:0007669"/>
    <property type="project" value="TreeGrafter"/>
</dbReference>
<keyword evidence="7" id="KW-0031">Aminopeptidase</keyword>
<dbReference type="InterPro" id="IPR029149">
    <property type="entry name" value="Creatin/AminoP/Spt16_N"/>
</dbReference>
<feature type="domain" description="Aminopeptidase P N-terminal" evidence="6">
    <location>
        <begin position="2"/>
        <end position="131"/>
    </location>
</feature>
<comment type="catalytic activity">
    <reaction evidence="1">
        <text>Release of any N-terminal amino acid, including proline, that is linked to proline, even from a dipeptide or tripeptide.</text>
        <dbReference type="EC" id="3.4.11.9"/>
    </reaction>
</comment>
<dbReference type="Gene3D" id="3.40.350.10">
    <property type="entry name" value="Creatinase/prolidase N-terminal domain"/>
    <property type="match status" value="1"/>
</dbReference>
<evidence type="ECO:0000256" key="1">
    <source>
        <dbReference type="ARBA" id="ARBA00001424"/>
    </source>
</evidence>
<keyword evidence="4" id="KW-0479">Metal-binding</keyword>
<evidence type="ECO:0000259" key="6">
    <source>
        <dbReference type="SMART" id="SM01011"/>
    </source>
</evidence>
<dbReference type="InterPro" id="IPR052433">
    <property type="entry name" value="X-Pro_dipept-like"/>
</dbReference>
<organism evidence="7">
    <name type="scientific">uncultured Sulfurovum sp</name>
    <dbReference type="NCBI Taxonomy" id="269237"/>
    <lineage>
        <taxon>Bacteria</taxon>
        <taxon>Pseudomonadati</taxon>
        <taxon>Campylobacterota</taxon>
        <taxon>Epsilonproteobacteria</taxon>
        <taxon>Campylobacterales</taxon>
        <taxon>Sulfurovaceae</taxon>
        <taxon>Sulfurovum</taxon>
        <taxon>environmental samples</taxon>
    </lineage>
</organism>
<evidence type="ECO:0000256" key="4">
    <source>
        <dbReference type="ARBA" id="ARBA00022723"/>
    </source>
</evidence>
<dbReference type="GO" id="GO:0030145">
    <property type="term" value="F:manganese ion binding"/>
    <property type="evidence" value="ECO:0007669"/>
    <property type="project" value="InterPro"/>
</dbReference>
<dbReference type="PANTHER" id="PTHR43226">
    <property type="entry name" value="XAA-PRO AMINOPEPTIDASE 3"/>
    <property type="match status" value="1"/>
</dbReference>
<evidence type="ECO:0000313" key="7">
    <source>
        <dbReference type="EMBL" id="CAA6822313.1"/>
    </source>
</evidence>
<gene>
    <name evidence="7" type="ORF">HELGO_WM9246</name>
</gene>
<dbReference type="SUPFAM" id="SSF53092">
    <property type="entry name" value="Creatinase/prolidase N-terminal domain"/>
    <property type="match status" value="1"/>
</dbReference>
<dbReference type="GO" id="GO:0070006">
    <property type="term" value="F:metalloaminopeptidase activity"/>
    <property type="evidence" value="ECO:0007669"/>
    <property type="project" value="InterPro"/>
</dbReference>
<evidence type="ECO:0000256" key="5">
    <source>
        <dbReference type="ARBA" id="ARBA00022801"/>
    </source>
</evidence>
<dbReference type="EMBL" id="CACVAP010000102">
    <property type="protein sequence ID" value="CAA6822313.1"/>
    <property type="molecule type" value="Genomic_DNA"/>
</dbReference>
<accession>A0A6S6U0M4</accession>
<dbReference type="SMART" id="SM01011">
    <property type="entry name" value="AMP_N"/>
    <property type="match status" value="1"/>
</dbReference>
<protein>
    <recommendedName>
        <fullName evidence="3">Xaa-Pro aminopeptidase</fullName>
        <ecNumber evidence="3">3.4.11.9</ecNumber>
    </recommendedName>
</protein>
<dbReference type="InterPro" id="IPR007865">
    <property type="entry name" value="Aminopep_P_N"/>
</dbReference>
<dbReference type="Pfam" id="PF05195">
    <property type="entry name" value="AMP_N"/>
    <property type="match status" value="1"/>
</dbReference>
<evidence type="ECO:0000256" key="3">
    <source>
        <dbReference type="ARBA" id="ARBA00012574"/>
    </source>
</evidence>